<evidence type="ECO:0000313" key="2">
    <source>
        <dbReference type="Proteomes" id="UP001266305"/>
    </source>
</evidence>
<reference evidence="1 2" key="1">
    <citation type="submission" date="2023-05" db="EMBL/GenBank/DDBJ databases">
        <title>B98-5 Cell Line De Novo Hybrid Assembly: An Optical Mapping Approach.</title>
        <authorList>
            <person name="Kananen K."/>
            <person name="Auerbach J.A."/>
            <person name="Kautto E."/>
            <person name="Blachly J.S."/>
        </authorList>
    </citation>
    <scope>NUCLEOTIDE SEQUENCE [LARGE SCALE GENOMIC DNA]</scope>
    <source>
        <strain evidence="1">B95-8</strain>
        <tissue evidence="1">Cell line</tissue>
    </source>
</reference>
<accession>A0ABQ9UCJ7</accession>
<organism evidence="1 2">
    <name type="scientific">Saguinus oedipus</name>
    <name type="common">Cotton-top tamarin</name>
    <name type="synonym">Oedipomidas oedipus</name>
    <dbReference type="NCBI Taxonomy" id="9490"/>
    <lineage>
        <taxon>Eukaryota</taxon>
        <taxon>Metazoa</taxon>
        <taxon>Chordata</taxon>
        <taxon>Craniata</taxon>
        <taxon>Vertebrata</taxon>
        <taxon>Euteleostomi</taxon>
        <taxon>Mammalia</taxon>
        <taxon>Eutheria</taxon>
        <taxon>Euarchontoglires</taxon>
        <taxon>Primates</taxon>
        <taxon>Haplorrhini</taxon>
        <taxon>Platyrrhini</taxon>
        <taxon>Cebidae</taxon>
        <taxon>Callitrichinae</taxon>
        <taxon>Saguinus</taxon>
    </lineage>
</organism>
<comment type="caution">
    <text evidence="1">The sequence shown here is derived from an EMBL/GenBank/DDBJ whole genome shotgun (WGS) entry which is preliminary data.</text>
</comment>
<dbReference type="Proteomes" id="UP001266305">
    <property type="component" value="Unassembled WGS sequence"/>
</dbReference>
<keyword evidence="2" id="KW-1185">Reference proteome</keyword>
<proteinExistence type="predicted"/>
<protein>
    <submittedName>
        <fullName evidence="1">Vacuolar protein sorting-associated protein 53</fullName>
    </submittedName>
</protein>
<sequence>MTPQELLVVFVDNYIKLFTDCNTEAFQKILDMKGMKRSEHRSMLELLYLWLPTLPSGIESSSSLTLKVPTPEQESSGIYKLIKKRL</sequence>
<name>A0ABQ9UCJ7_SAGOE</name>
<gene>
    <name evidence="1" type="primary">VPS53_3</name>
    <name evidence="1" type="ORF">P7K49_028248</name>
</gene>
<evidence type="ECO:0000313" key="1">
    <source>
        <dbReference type="EMBL" id="KAK2094510.1"/>
    </source>
</evidence>
<dbReference type="EMBL" id="JASSZA010000014">
    <property type="protein sequence ID" value="KAK2094510.1"/>
    <property type="molecule type" value="Genomic_DNA"/>
</dbReference>